<keyword evidence="2" id="KW-1185">Reference proteome</keyword>
<dbReference type="HOGENOM" id="CLU_1854260_0_0_11"/>
<evidence type="ECO:0000313" key="1">
    <source>
        <dbReference type="EMBL" id="CCH69258.1"/>
    </source>
</evidence>
<protein>
    <submittedName>
        <fullName evidence="1">Uncharacterized protein</fullName>
    </submittedName>
</protein>
<name>N0DY72_9MICO</name>
<comment type="caution">
    <text evidence="1">The sequence shown here is derived from an EMBL/GenBank/DDBJ whole genome shotgun (WGS) entry which is preliminary data.</text>
</comment>
<dbReference type="AlphaFoldDB" id="N0DY72"/>
<reference evidence="1 2" key="1">
    <citation type="journal article" date="2013" name="ISME J.">
        <title>A metabolic model for members of the genus Tetrasphaera involved in enhanced biological phosphorus removal.</title>
        <authorList>
            <person name="Kristiansen R."/>
            <person name="Nguyen H.T.T."/>
            <person name="Saunders A.M."/>
            <person name="Nielsen J.L."/>
            <person name="Wimmer R."/>
            <person name="Le V.Q."/>
            <person name="McIlroy S.J."/>
            <person name="Petrovski S."/>
            <person name="Seviour R.J."/>
            <person name="Calteau A."/>
            <person name="Nielsen K.L."/>
            <person name="Nielsen P.H."/>
        </authorList>
    </citation>
    <scope>NUCLEOTIDE SEQUENCE [LARGE SCALE GENOMIC DNA]</scope>
    <source>
        <strain evidence="1 2">Lp2</strain>
    </source>
</reference>
<sequence>MSGTPPGRWPPGGAAVSWRAASKAGCTPASERALELHLRRVRAATVCGKSLGAGPTKQCLHDLTAIPTEPADKRVLAPSGDASIDRAIDVQHTTTTRSLPSLTPSLGWERGRPTVEGDLPRVPCARRVGLPSCRDGDY</sequence>
<dbReference type="EMBL" id="CAIZ01000046">
    <property type="protein sequence ID" value="CCH69258.1"/>
    <property type="molecule type" value="Genomic_DNA"/>
</dbReference>
<gene>
    <name evidence="1" type="ORF">BN10_140070</name>
</gene>
<accession>N0DY72</accession>
<dbReference type="Proteomes" id="UP000013167">
    <property type="component" value="Unassembled WGS sequence"/>
</dbReference>
<proteinExistence type="predicted"/>
<evidence type="ECO:0000313" key="2">
    <source>
        <dbReference type="Proteomes" id="UP000013167"/>
    </source>
</evidence>
<organism evidence="1 2">
    <name type="scientific">Phycicoccus elongatus Lp2</name>
    <dbReference type="NCBI Taxonomy" id="1193181"/>
    <lineage>
        <taxon>Bacteria</taxon>
        <taxon>Bacillati</taxon>
        <taxon>Actinomycetota</taxon>
        <taxon>Actinomycetes</taxon>
        <taxon>Micrococcales</taxon>
        <taxon>Intrasporangiaceae</taxon>
        <taxon>Phycicoccus</taxon>
    </lineage>
</organism>
<dbReference type="STRING" id="1193181.BN10_140070"/>